<evidence type="ECO:0000256" key="1">
    <source>
        <dbReference type="ARBA" id="ARBA00000083"/>
    </source>
</evidence>
<evidence type="ECO:0000313" key="10">
    <source>
        <dbReference type="EMBL" id="OOM77254.1"/>
    </source>
</evidence>
<dbReference type="Gene3D" id="3.90.25.10">
    <property type="entry name" value="UDP-galactose 4-epimerase, domain 1"/>
    <property type="match status" value="1"/>
</dbReference>
<dbReference type="STRING" id="29367.CLPUN_23710"/>
<comment type="subunit">
    <text evidence="8">Homodimer.</text>
</comment>
<keyword evidence="6 8" id="KW-0520">NAD</keyword>
<organism evidence="10 11">
    <name type="scientific">Clostridium puniceum</name>
    <dbReference type="NCBI Taxonomy" id="29367"/>
    <lineage>
        <taxon>Bacteria</taxon>
        <taxon>Bacillati</taxon>
        <taxon>Bacillota</taxon>
        <taxon>Clostridia</taxon>
        <taxon>Eubacteriales</taxon>
        <taxon>Clostridiaceae</taxon>
        <taxon>Clostridium</taxon>
    </lineage>
</organism>
<evidence type="ECO:0000256" key="6">
    <source>
        <dbReference type="ARBA" id="ARBA00023027"/>
    </source>
</evidence>
<comment type="cofactor">
    <cofactor evidence="2 8">
        <name>NAD(+)</name>
        <dbReference type="ChEBI" id="CHEBI:57540"/>
    </cofactor>
</comment>
<dbReference type="GO" id="GO:0005829">
    <property type="term" value="C:cytosol"/>
    <property type="evidence" value="ECO:0007669"/>
    <property type="project" value="TreeGrafter"/>
</dbReference>
<dbReference type="NCBIfam" id="NF007956">
    <property type="entry name" value="PRK10675.1"/>
    <property type="match status" value="1"/>
</dbReference>
<dbReference type="CDD" id="cd05247">
    <property type="entry name" value="UDP_G4E_1_SDR_e"/>
    <property type="match status" value="1"/>
</dbReference>
<dbReference type="EC" id="5.1.3.2" evidence="4 8"/>
<evidence type="ECO:0000256" key="7">
    <source>
        <dbReference type="ARBA" id="ARBA00023235"/>
    </source>
</evidence>
<evidence type="ECO:0000256" key="3">
    <source>
        <dbReference type="ARBA" id="ARBA00007637"/>
    </source>
</evidence>
<name>A0A1S8TI24_9CLOT</name>
<dbReference type="Pfam" id="PF16363">
    <property type="entry name" value="GDP_Man_Dehyd"/>
    <property type="match status" value="1"/>
</dbReference>
<dbReference type="Proteomes" id="UP000190890">
    <property type="component" value="Unassembled WGS sequence"/>
</dbReference>
<comment type="similarity">
    <text evidence="3 8">Belongs to the NAD(P)-dependent epimerase/dehydratase family.</text>
</comment>
<comment type="caution">
    <text evidence="10">The sequence shown here is derived from an EMBL/GenBank/DDBJ whole genome shotgun (WGS) entry which is preliminary data.</text>
</comment>
<keyword evidence="11" id="KW-1185">Reference proteome</keyword>
<dbReference type="EMBL" id="LZZM01000153">
    <property type="protein sequence ID" value="OOM77254.1"/>
    <property type="molecule type" value="Genomic_DNA"/>
</dbReference>
<protein>
    <recommendedName>
        <fullName evidence="5 8">UDP-glucose 4-epimerase</fullName>
        <ecNumber evidence="4 8">5.1.3.2</ecNumber>
    </recommendedName>
</protein>
<dbReference type="AlphaFoldDB" id="A0A1S8TI24"/>
<dbReference type="PRINTS" id="PR01713">
    <property type="entry name" value="NUCEPIMERASE"/>
</dbReference>
<dbReference type="OrthoDB" id="9811743at2"/>
<evidence type="ECO:0000313" key="11">
    <source>
        <dbReference type="Proteomes" id="UP000190890"/>
    </source>
</evidence>
<dbReference type="NCBIfam" id="TIGR01179">
    <property type="entry name" value="galE"/>
    <property type="match status" value="1"/>
</dbReference>
<dbReference type="InterPro" id="IPR016040">
    <property type="entry name" value="NAD(P)-bd_dom"/>
</dbReference>
<reference evidence="10 11" key="1">
    <citation type="submission" date="2016-05" db="EMBL/GenBank/DDBJ databases">
        <title>Microbial solvent formation.</title>
        <authorList>
            <person name="Poehlein A."/>
            <person name="Montoya Solano J.D."/>
            <person name="Flitsch S."/>
            <person name="Krabben P."/>
            <person name="Duerre P."/>
            <person name="Daniel R."/>
        </authorList>
    </citation>
    <scope>NUCLEOTIDE SEQUENCE [LARGE SCALE GENOMIC DNA]</scope>
    <source>
        <strain evidence="10 11">DSM 2619</strain>
    </source>
</reference>
<evidence type="ECO:0000259" key="9">
    <source>
        <dbReference type="Pfam" id="PF16363"/>
    </source>
</evidence>
<feature type="domain" description="NAD(P)-binding" evidence="9">
    <location>
        <begin position="4"/>
        <end position="324"/>
    </location>
</feature>
<comment type="pathway">
    <text evidence="8">Carbohydrate metabolism; galactose metabolism.</text>
</comment>
<dbReference type="PANTHER" id="PTHR43725">
    <property type="entry name" value="UDP-GLUCOSE 4-EPIMERASE"/>
    <property type="match status" value="1"/>
</dbReference>
<dbReference type="GO" id="GO:0006012">
    <property type="term" value="P:galactose metabolic process"/>
    <property type="evidence" value="ECO:0007669"/>
    <property type="project" value="UniProtKB-UniPathway"/>
</dbReference>
<evidence type="ECO:0000256" key="5">
    <source>
        <dbReference type="ARBA" id="ARBA00018569"/>
    </source>
</evidence>
<evidence type="ECO:0000256" key="8">
    <source>
        <dbReference type="RuleBase" id="RU366046"/>
    </source>
</evidence>
<keyword evidence="7 8" id="KW-0413">Isomerase</keyword>
<dbReference type="RefSeq" id="WP_077847501.1">
    <property type="nucleotide sequence ID" value="NZ_LZZM01000153.1"/>
</dbReference>
<comment type="catalytic activity">
    <reaction evidence="1 8">
        <text>UDP-alpha-D-glucose = UDP-alpha-D-galactose</text>
        <dbReference type="Rhea" id="RHEA:22168"/>
        <dbReference type="ChEBI" id="CHEBI:58885"/>
        <dbReference type="ChEBI" id="CHEBI:66914"/>
        <dbReference type="EC" id="5.1.3.2"/>
    </reaction>
</comment>
<dbReference type="SUPFAM" id="SSF51735">
    <property type="entry name" value="NAD(P)-binding Rossmann-fold domains"/>
    <property type="match status" value="1"/>
</dbReference>
<evidence type="ECO:0000256" key="4">
    <source>
        <dbReference type="ARBA" id="ARBA00013189"/>
    </source>
</evidence>
<gene>
    <name evidence="10" type="primary">lnpD</name>
    <name evidence="10" type="ORF">CLPUN_23710</name>
</gene>
<dbReference type="InterPro" id="IPR036291">
    <property type="entry name" value="NAD(P)-bd_dom_sf"/>
</dbReference>
<accession>A0A1S8TI24</accession>
<dbReference type="PANTHER" id="PTHR43725:SF47">
    <property type="entry name" value="UDP-GLUCOSE 4-EPIMERASE"/>
    <property type="match status" value="1"/>
</dbReference>
<dbReference type="GO" id="GO:0003978">
    <property type="term" value="F:UDP-glucose 4-epimerase activity"/>
    <property type="evidence" value="ECO:0007669"/>
    <property type="project" value="UniProtKB-UniRule"/>
</dbReference>
<keyword evidence="8" id="KW-0119">Carbohydrate metabolism</keyword>
<sequence length="337" mass="37274">MSILVTGGMGYIGSHTSVELLNAGEDVIIIDNLVNSKETVKEKIEQITGKNIKLYKIDLTDKNAVENVFKENKIDAVMDFAALKAVGESVSNPLEYYNNNLTSILIVLELMKKYSVRNLVFSSSATVYGDANIMPVNEEYLPLSVTNPYGRTKLIAEDILRDLSASNDWWNIAILRYFNPIGAHESGIIGEDPSGIPSNIMPYITEVAIGTLKEVSIFGSDYDTPDGTGVRDYIHVVDIAEGHVKALEMLKKNPGLITYNLGTGTGYSVLELIATFEKVAGVEIPYKIVERRVGDVAICYADSSKANKELNWKAKRSLEEMCKDSWAWQVKNPNGYK</sequence>
<evidence type="ECO:0000256" key="2">
    <source>
        <dbReference type="ARBA" id="ARBA00001911"/>
    </source>
</evidence>
<dbReference type="InterPro" id="IPR005886">
    <property type="entry name" value="UDP_G4E"/>
</dbReference>
<dbReference type="UniPathway" id="UPA00214"/>
<dbReference type="Gene3D" id="3.40.50.720">
    <property type="entry name" value="NAD(P)-binding Rossmann-like Domain"/>
    <property type="match status" value="1"/>
</dbReference>
<proteinExistence type="inferred from homology"/>